<reference evidence="1" key="1">
    <citation type="submission" date="2023-07" db="EMBL/GenBank/DDBJ databases">
        <authorList>
            <person name="Kim M.K."/>
        </authorList>
    </citation>
    <scope>NUCLEOTIDE SEQUENCE</scope>
    <source>
        <strain evidence="1">M29</strain>
    </source>
</reference>
<protein>
    <submittedName>
        <fullName evidence="1">Uncharacterized protein</fullName>
    </submittedName>
</protein>
<accession>A0ABT9ADQ9</accession>
<keyword evidence="2" id="KW-1185">Reference proteome</keyword>
<gene>
    <name evidence="1" type="ORF">Q5H92_13060</name>
</gene>
<evidence type="ECO:0000313" key="2">
    <source>
        <dbReference type="Proteomes" id="UP001167796"/>
    </source>
</evidence>
<sequence length="291" mass="32135">MTDRSPATISYYLRTTSPNAPKTICVRHYFKTKDSEFVRATGVKVADEYFDQEVTQPMAAGVEKPSARHLDSIPWVWPPLVGRFAFARRIAIDRPDSLGGDLCIQGYPSCRALDHADSLGTDGLELVADYAREVVCPTPGAWPAHAAYPVYVANATARTKLLYGNGSSVFAVQEARDRMSQWRPLESKGLLSGNGHRAVKLRPQQMVMFLMEKYAGDFATQLRVRVQNGNSRYVSTPFAGRIDEPQFRVPTLDYPSLQENPAAAVDGLYYGAVPAEGDSILLPKDRSSTTQ</sequence>
<name>A0ABT9ADQ9_9BACT</name>
<comment type="caution">
    <text evidence="1">The sequence shown here is derived from an EMBL/GenBank/DDBJ whole genome shotgun (WGS) entry which is preliminary data.</text>
</comment>
<evidence type="ECO:0000313" key="1">
    <source>
        <dbReference type="EMBL" id="MDO7847295.1"/>
    </source>
</evidence>
<dbReference type="Proteomes" id="UP001167796">
    <property type="component" value="Unassembled WGS sequence"/>
</dbReference>
<proteinExistence type="predicted"/>
<dbReference type="RefSeq" id="WP_305011972.1">
    <property type="nucleotide sequence ID" value="NZ_JAUQSX010000006.1"/>
</dbReference>
<dbReference type="EMBL" id="JAUQSX010000006">
    <property type="protein sequence ID" value="MDO7847295.1"/>
    <property type="molecule type" value="Genomic_DNA"/>
</dbReference>
<organism evidence="1 2">
    <name type="scientific">Hymenobacter mellowenesis</name>
    <dbReference type="NCBI Taxonomy" id="3063995"/>
    <lineage>
        <taxon>Bacteria</taxon>
        <taxon>Pseudomonadati</taxon>
        <taxon>Bacteroidota</taxon>
        <taxon>Cytophagia</taxon>
        <taxon>Cytophagales</taxon>
        <taxon>Hymenobacteraceae</taxon>
        <taxon>Hymenobacter</taxon>
    </lineage>
</organism>